<accession>A0ABT9VGG2</accession>
<feature type="transmembrane region" description="Helical" evidence="1">
    <location>
        <begin position="6"/>
        <end position="25"/>
    </location>
</feature>
<dbReference type="EMBL" id="JAUSTQ010000008">
    <property type="protein sequence ID" value="MDQ0160059.1"/>
    <property type="molecule type" value="Genomic_DNA"/>
</dbReference>
<keyword evidence="3" id="KW-1185">Reference proteome</keyword>
<keyword evidence="1" id="KW-0472">Membrane</keyword>
<sequence length="30" mass="3286">MEAIDVTMGILSIGVLVYFIGSCIFDNVKH</sequence>
<keyword evidence="1" id="KW-1133">Transmembrane helix</keyword>
<evidence type="ECO:0008006" key="4">
    <source>
        <dbReference type="Google" id="ProtNLM"/>
    </source>
</evidence>
<comment type="caution">
    <text evidence="2">The sequence shown here is derived from an EMBL/GenBank/DDBJ whole genome shotgun (WGS) entry which is preliminary data.</text>
</comment>
<name>A0ABT9VGG2_9BACI</name>
<protein>
    <recommendedName>
        <fullName evidence="4">Potassium ABC transporter ATPase</fullName>
    </recommendedName>
</protein>
<keyword evidence="1" id="KW-0812">Transmembrane</keyword>
<gene>
    <name evidence="2" type="ORF">J2S77_002060</name>
</gene>
<reference evidence="2 3" key="1">
    <citation type="submission" date="2023-07" db="EMBL/GenBank/DDBJ databases">
        <title>Genomic Encyclopedia of Type Strains, Phase IV (KMG-IV): sequencing the most valuable type-strain genomes for metagenomic binning, comparative biology and taxonomic classification.</title>
        <authorList>
            <person name="Goeker M."/>
        </authorList>
    </citation>
    <scope>NUCLEOTIDE SEQUENCE [LARGE SCALE GENOMIC DNA]</scope>
    <source>
        <strain evidence="2 3">DSM 16460</strain>
    </source>
</reference>
<organism evidence="2 3">
    <name type="scientific">Alkalibacillus salilacus</name>
    <dbReference type="NCBI Taxonomy" id="284582"/>
    <lineage>
        <taxon>Bacteria</taxon>
        <taxon>Bacillati</taxon>
        <taxon>Bacillota</taxon>
        <taxon>Bacilli</taxon>
        <taxon>Bacillales</taxon>
        <taxon>Bacillaceae</taxon>
        <taxon>Alkalibacillus</taxon>
    </lineage>
</organism>
<evidence type="ECO:0000256" key="1">
    <source>
        <dbReference type="SAM" id="Phobius"/>
    </source>
</evidence>
<proteinExistence type="predicted"/>
<evidence type="ECO:0000313" key="2">
    <source>
        <dbReference type="EMBL" id="MDQ0160059.1"/>
    </source>
</evidence>
<dbReference type="Proteomes" id="UP001224359">
    <property type="component" value="Unassembled WGS sequence"/>
</dbReference>
<evidence type="ECO:0000313" key="3">
    <source>
        <dbReference type="Proteomes" id="UP001224359"/>
    </source>
</evidence>